<feature type="domain" description="PepSY" evidence="3">
    <location>
        <begin position="216"/>
        <end position="270"/>
    </location>
</feature>
<dbReference type="InterPro" id="IPR025711">
    <property type="entry name" value="PepSY"/>
</dbReference>
<feature type="region of interest" description="Disordered" evidence="1">
    <location>
        <begin position="22"/>
        <end position="131"/>
    </location>
</feature>
<name>A0ABR9XY56_9STAP</name>
<feature type="chain" id="PRO_5046542146" evidence="2">
    <location>
        <begin position="18"/>
        <end position="273"/>
    </location>
</feature>
<evidence type="ECO:0000259" key="3">
    <source>
        <dbReference type="Pfam" id="PF03413"/>
    </source>
</evidence>
<dbReference type="RefSeq" id="WP_167753375.1">
    <property type="nucleotide sequence ID" value="NZ_JADGLW010000003.1"/>
</dbReference>
<proteinExistence type="predicted"/>
<feature type="compositionally biased region" description="Acidic residues" evidence="1">
    <location>
        <begin position="39"/>
        <end position="50"/>
    </location>
</feature>
<accession>A0ABR9XY56</accession>
<reference evidence="4 5" key="1">
    <citation type="submission" date="2020-10" db="EMBL/GenBank/DDBJ databases">
        <title>Mouse Oral microbiota.</title>
        <authorList>
            <person name="Joseph S."/>
            <person name="Aduse-Opoku J."/>
        </authorList>
    </citation>
    <scope>NUCLEOTIDE SEQUENCE [LARGE SCALE GENOMIC DNA]</scope>
    <source>
        <strain evidence="4 5">19428wE5_W307</strain>
    </source>
</reference>
<evidence type="ECO:0000313" key="5">
    <source>
        <dbReference type="Proteomes" id="UP000647980"/>
    </source>
</evidence>
<evidence type="ECO:0000313" key="4">
    <source>
        <dbReference type="EMBL" id="MBF0753837.1"/>
    </source>
</evidence>
<gene>
    <name evidence="4" type="ORF">IR135_06110</name>
</gene>
<feature type="compositionally biased region" description="Acidic residues" evidence="1">
    <location>
        <begin position="22"/>
        <end position="32"/>
    </location>
</feature>
<organism evidence="4 5">
    <name type="scientific">Jeotgalicoccus nanhaiensis</name>
    <dbReference type="NCBI Taxonomy" id="568603"/>
    <lineage>
        <taxon>Bacteria</taxon>
        <taxon>Bacillati</taxon>
        <taxon>Bacillota</taxon>
        <taxon>Bacilli</taxon>
        <taxon>Bacillales</taxon>
        <taxon>Staphylococcaceae</taxon>
        <taxon>Jeotgalicoccus</taxon>
    </lineage>
</organism>
<feature type="domain" description="PepSY" evidence="3">
    <location>
        <begin position="133"/>
        <end position="189"/>
    </location>
</feature>
<dbReference type="Pfam" id="PF03413">
    <property type="entry name" value="PepSY"/>
    <property type="match status" value="2"/>
</dbReference>
<dbReference type="PROSITE" id="PS51257">
    <property type="entry name" value="PROKAR_LIPOPROTEIN"/>
    <property type="match status" value="1"/>
</dbReference>
<dbReference type="Gene3D" id="3.10.450.40">
    <property type="match status" value="2"/>
</dbReference>
<keyword evidence="5" id="KW-1185">Reference proteome</keyword>
<sequence length="273" mass="29463">MKIKIFGLLLASSLVLAACGNEEESANEDTTETDGGPITDEETTDEDQETSTDYGGTDNDAATEENTEDGNEDSSDESDEETSADPSGSSDPNSNTSEEAESTETEGTSNDNSDSSSSSETNSETIALEDISLTADDAISLAEGEAEGDLHEISFENEGNGWVYKVDLNNGSEESEVVVDLDTEEIVDVRTEQEDDDDNDDQNDVVDYGSLNEAYDAIDEAIADLGGGEVREWSLSMDDGVAEYDIDLIYENQKYEYTIDAESLEILNSEQDD</sequence>
<protein>
    <submittedName>
        <fullName evidence="4">PepSY domain-containing protein</fullName>
    </submittedName>
</protein>
<dbReference type="EMBL" id="JADGLW010000003">
    <property type="protein sequence ID" value="MBF0753837.1"/>
    <property type="molecule type" value="Genomic_DNA"/>
</dbReference>
<feature type="signal peptide" evidence="2">
    <location>
        <begin position="1"/>
        <end position="17"/>
    </location>
</feature>
<comment type="caution">
    <text evidence="4">The sequence shown here is derived from an EMBL/GenBank/DDBJ whole genome shotgun (WGS) entry which is preliminary data.</text>
</comment>
<feature type="compositionally biased region" description="Low complexity" evidence="1">
    <location>
        <begin position="105"/>
        <end position="125"/>
    </location>
</feature>
<evidence type="ECO:0000256" key="2">
    <source>
        <dbReference type="SAM" id="SignalP"/>
    </source>
</evidence>
<keyword evidence="2" id="KW-0732">Signal</keyword>
<dbReference type="Proteomes" id="UP000647980">
    <property type="component" value="Unassembled WGS sequence"/>
</dbReference>
<evidence type="ECO:0000256" key="1">
    <source>
        <dbReference type="SAM" id="MobiDB-lite"/>
    </source>
</evidence>
<feature type="compositionally biased region" description="Acidic residues" evidence="1">
    <location>
        <begin position="61"/>
        <end position="83"/>
    </location>
</feature>